<accession>I4Z510</accession>
<evidence type="ECO:0000256" key="1">
    <source>
        <dbReference type="SAM" id="MobiDB-lite"/>
    </source>
</evidence>
<protein>
    <submittedName>
        <fullName evidence="2">Uncharacterized protein</fullName>
    </submittedName>
</protein>
<sequence length="20" mass="2291">MSIQLLILHNSGPRRTPMEP</sequence>
<dbReference type="HOGENOM" id="CLU_3429139_0_0_4"/>
<dbReference type="EMBL" id="JH660694">
    <property type="protein sequence ID" value="EIM31302.1"/>
    <property type="molecule type" value="Genomic_DNA"/>
</dbReference>
<gene>
    <name evidence="2" type="ORF">LepocDRAFT_00000290</name>
</gene>
<proteinExistence type="predicted"/>
<organism evidence="2 3">
    <name type="scientific">Leptothrix ochracea L12</name>
    <dbReference type="NCBI Taxonomy" id="735332"/>
    <lineage>
        <taxon>Bacteria</taxon>
        <taxon>Pseudomonadati</taxon>
        <taxon>Pseudomonadota</taxon>
        <taxon>Betaproteobacteria</taxon>
        <taxon>Burkholderiales</taxon>
        <taxon>Sphaerotilaceae</taxon>
        <taxon>Leptothrix</taxon>
    </lineage>
</organism>
<dbReference type="AlphaFoldDB" id="I4Z510"/>
<reference evidence="2 3" key="1">
    <citation type="submission" date="2012-04" db="EMBL/GenBank/DDBJ databases">
        <title>Improved High-Quality Draft sequence of Leptothrix ochracea L12.</title>
        <authorList>
            <consortium name="US DOE Joint Genome Institute"/>
            <person name="Lucas S."/>
            <person name="Han J."/>
            <person name="Lapidus A."/>
            <person name="Cheng J.-F."/>
            <person name="Goodwin L."/>
            <person name="Pitluck S."/>
            <person name="Peters L."/>
            <person name="Zeytun A."/>
            <person name="Detter J.C."/>
            <person name="Han C."/>
            <person name="Tapia R."/>
            <person name="Land M."/>
            <person name="Hauser L."/>
            <person name="Kyrpides N."/>
            <person name="Ivanova N."/>
            <person name="Pagani I."/>
            <person name="Stepanauskas R."/>
            <person name="Masland D."/>
            <person name="Poulton N."/>
            <person name="Emerson D."/>
            <person name="Fleming E."/>
            <person name="Woyke T."/>
        </authorList>
    </citation>
    <scope>NUCLEOTIDE SEQUENCE [LARGE SCALE GENOMIC DNA]</scope>
    <source>
        <strain evidence="2 3">L12</strain>
    </source>
</reference>
<name>I4Z510_9BURK</name>
<keyword evidence="3" id="KW-1185">Reference proteome</keyword>
<feature type="region of interest" description="Disordered" evidence="1">
    <location>
        <begin position="1"/>
        <end position="20"/>
    </location>
</feature>
<dbReference type="Proteomes" id="UP000053899">
    <property type="component" value="Unassembled WGS sequence"/>
</dbReference>
<evidence type="ECO:0000313" key="2">
    <source>
        <dbReference type="EMBL" id="EIM31302.1"/>
    </source>
</evidence>
<feature type="non-terminal residue" evidence="2">
    <location>
        <position position="20"/>
    </location>
</feature>
<evidence type="ECO:0000313" key="3">
    <source>
        <dbReference type="Proteomes" id="UP000053899"/>
    </source>
</evidence>